<evidence type="ECO:0000256" key="7">
    <source>
        <dbReference type="ARBA" id="ARBA00022839"/>
    </source>
</evidence>
<dbReference type="Pfam" id="PF00580">
    <property type="entry name" value="UvrD-helicase"/>
    <property type="match status" value="1"/>
</dbReference>
<keyword evidence="3 15" id="KW-0547">Nucleotide-binding</keyword>
<dbReference type="AlphaFoldDB" id="A0A9D0ZZD4"/>
<evidence type="ECO:0000259" key="16">
    <source>
        <dbReference type="PROSITE" id="PS51198"/>
    </source>
</evidence>
<dbReference type="EC" id="5.6.2.4" evidence="13"/>
<dbReference type="InterPro" id="IPR014017">
    <property type="entry name" value="DNA_helicase_UvrD-like_C"/>
</dbReference>
<dbReference type="InterPro" id="IPR014016">
    <property type="entry name" value="UvrD-like_ATP-bd"/>
</dbReference>
<feature type="domain" description="UvrD-like helicase ATP-binding" evidence="16">
    <location>
        <begin position="2"/>
        <end position="431"/>
    </location>
</feature>
<evidence type="ECO:0000256" key="13">
    <source>
        <dbReference type="ARBA" id="ARBA00034808"/>
    </source>
</evidence>
<dbReference type="PANTHER" id="PTHR11070">
    <property type="entry name" value="UVRD / RECB / PCRA DNA HELICASE FAMILY MEMBER"/>
    <property type="match status" value="1"/>
</dbReference>
<comment type="catalytic activity">
    <reaction evidence="12">
        <text>Couples ATP hydrolysis with the unwinding of duplex DNA by translocating in the 3'-5' direction.</text>
        <dbReference type="EC" id="5.6.2.4"/>
    </reaction>
</comment>
<dbReference type="Pfam" id="PF13361">
    <property type="entry name" value="UvrD_C"/>
    <property type="match status" value="1"/>
</dbReference>
<dbReference type="Pfam" id="PF12705">
    <property type="entry name" value="PDDEXK_1"/>
    <property type="match status" value="1"/>
</dbReference>
<dbReference type="Gene3D" id="1.10.486.10">
    <property type="entry name" value="PCRA, domain 4"/>
    <property type="match status" value="1"/>
</dbReference>
<reference evidence="18" key="2">
    <citation type="journal article" date="2021" name="PeerJ">
        <title>Extensive microbial diversity within the chicken gut microbiome revealed by metagenomics and culture.</title>
        <authorList>
            <person name="Gilroy R."/>
            <person name="Ravi A."/>
            <person name="Getino M."/>
            <person name="Pursley I."/>
            <person name="Horton D.L."/>
            <person name="Alikhan N.F."/>
            <person name="Baker D."/>
            <person name="Gharbi K."/>
            <person name="Hall N."/>
            <person name="Watson M."/>
            <person name="Adriaenssens E.M."/>
            <person name="Foster-Nyarko E."/>
            <person name="Jarju S."/>
            <person name="Secka A."/>
            <person name="Antonio M."/>
            <person name="Oren A."/>
            <person name="Chaudhuri R.R."/>
            <person name="La Ragione R."/>
            <person name="Hildebrand F."/>
            <person name="Pallen M.J."/>
        </authorList>
    </citation>
    <scope>NUCLEOTIDE SEQUENCE</scope>
    <source>
        <strain evidence="18">ChiGjej1B1-2707</strain>
    </source>
</reference>
<dbReference type="Gene3D" id="3.40.50.300">
    <property type="entry name" value="P-loop containing nucleotide triphosphate hydrolases"/>
    <property type="match status" value="4"/>
</dbReference>
<evidence type="ECO:0000259" key="17">
    <source>
        <dbReference type="PROSITE" id="PS51217"/>
    </source>
</evidence>
<evidence type="ECO:0000256" key="2">
    <source>
        <dbReference type="ARBA" id="ARBA00022722"/>
    </source>
</evidence>
<dbReference type="GO" id="GO:0000725">
    <property type="term" value="P:recombinational repair"/>
    <property type="evidence" value="ECO:0007669"/>
    <property type="project" value="TreeGrafter"/>
</dbReference>
<evidence type="ECO:0000256" key="15">
    <source>
        <dbReference type="PROSITE-ProRule" id="PRU00560"/>
    </source>
</evidence>
<evidence type="ECO:0000256" key="8">
    <source>
        <dbReference type="ARBA" id="ARBA00022840"/>
    </source>
</evidence>
<dbReference type="GO" id="GO:0043138">
    <property type="term" value="F:3'-5' DNA helicase activity"/>
    <property type="evidence" value="ECO:0007669"/>
    <property type="project" value="UniProtKB-EC"/>
</dbReference>
<dbReference type="InterPro" id="IPR011604">
    <property type="entry name" value="PDDEXK-like_dom_sf"/>
</dbReference>
<feature type="domain" description="UvrD-like helicase C-terminal" evidence="17">
    <location>
        <begin position="444"/>
        <end position="731"/>
    </location>
</feature>
<gene>
    <name evidence="18" type="ORF">IAA69_01695</name>
</gene>
<dbReference type="SUPFAM" id="SSF52540">
    <property type="entry name" value="P-loop containing nucleoside triphosphate hydrolases"/>
    <property type="match status" value="1"/>
</dbReference>
<evidence type="ECO:0000256" key="14">
    <source>
        <dbReference type="ARBA" id="ARBA00048988"/>
    </source>
</evidence>
<accession>A0A9D0ZZD4</accession>
<keyword evidence="9" id="KW-0238">DNA-binding</keyword>
<evidence type="ECO:0000313" key="19">
    <source>
        <dbReference type="Proteomes" id="UP000824261"/>
    </source>
</evidence>
<dbReference type="EMBL" id="DVGB01000019">
    <property type="protein sequence ID" value="HIR00970.1"/>
    <property type="molecule type" value="Genomic_DNA"/>
</dbReference>
<evidence type="ECO:0000313" key="18">
    <source>
        <dbReference type="EMBL" id="HIR00970.1"/>
    </source>
</evidence>
<keyword evidence="10" id="KW-0234">DNA repair</keyword>
<dbReference type="Gene3D" id="3.90.320.10">
    <property type="match status" value="1"/>
</dbReference>
<dbReference type="GO" id="GO:0033202">
    <property type="term" value="C:DNA helicase complex"/>
    <property type="evidence" value="ECO:0007669"/>
    <property type="project" value="TreeGrafter"/>
</dbReference>
<dbReference type="InterPro" id="IPR027417">
    <property type="entry name" value="P-loop_NTPase"/>
</dbReference>
<keyword evidence="5 15" id="KW-0378">Hydrolase</keyword>
<evidence type="ECO:0000256" key="3">
    <source>
        <dbReference type="ARBA" id="ARBA00022741"/>
    </source>
</evidence>
<keyword evidence="11" id="KW-0413">Isomerase</keyword>
<evidence type="ECO:0000256" key="10">
    <source>
        <dbReference type="ARBA" id="ARBA00023204"/>
    </source>
</evidence>
<dbReference type="PANTHER" id="PTHR11070:SF55">
    <property type="entry name" value="DNA 3'-5' HELICASE"/>
    <property type="match status" value="1"/>
</dbReference>
<dbReference type="Gene3D" id="1.10.10.160">
    <property type="match status" value="1"/>
</dbReference>
<feature type="binding site" evidence="15">
    <location>
        <begin position="23"/>
        <end position="30"/>
    </location>
    <ligand>
        <name>ATP</name>
        <dbReference type="ChEBI" id="CHEBI:30616"/>
    </ligand>
</feature>
<comment type="similarity">
    <text evidence="1">Belongs to the helicase family. UvrD subfamily.</text>
</comment>
<dbReference type="InterPro" id="IPR038726">
    <property type="entry name" value="PDDEXK_AddAB-type"/>
</dbReference>
<dbReference type="InterPro" id="IPR000212">
    <property type="entry name" value="DNA_helicase_UvrD/REP"/>
</dbReference>
<dbReference type="Proteomes" id="UP000824261">
    <property type="component" value="Unassembled WGS sequence"/>
</dbReference>
<keyword evidence="8 15" id="KW-0067">ATP-binding</keyword>
<comment type="catalytic activity">
    <reaction evidence="14">
        <text>ATP + H2O = ADP + phosphate + H(+)</text>
        <dbReference type="Rhea" id="RHEA:13065"/>
        <dbReference type="ChEBI" id="CHEBI:15377"/>
        <dbReference type="ChEBI" id="CHEBI:15378"/>
        <dbReference type="ChEBI" id="CHEBI:30616"/>
        <dbReference type="ChEBI" id="CHEBI:43474"/>
        <dbReference type="ChEBI" id="CHEBI:456216"/>
        <dbReference type="EC" id="5.6.2.4"/>
    </reaction>
</comment>
<comment type="caution">
    <text evidence="18">The sequence shown here is derived from an EMBL/GenBank/DDBJ whole genome shotgun (WGS) entry which is preliminary data.</text>
</comment>
<dbReference type="GO" id="GO:0005524">
    <property type="term" value="F:ATP binding"/>
    <property type="evidence" value="ECO:0007669"/>
    <property type="project" value="UniProtKB-UniRule"/>
</dbReference>
<proteinExistence type="inferred from homology"/>
<keyword evidence="7" id="KW-0269">Exonuclease</keyword>
<dbReference type="PROSITE" id="PS51217">
    <property type="entry name" value="UVRD_HELICASE_CTER"/>
    <property type="match status" value="1"/>
</dbReference>
<keyword evidence="4" id="KW-0227">DNA damage</keyword>
<dbReference type="PROSITE" id="PS51198">
    <property type="entry name" value="UVRD_HELICASE_ATP_BIND"/>
    <property type="match status" value="1"/>
</dbReference>
<keyword evidence="6 15" id="KW-0347">Helicase</keyword>
<evidence type="ECO:0000256" key="5">
    <source>
        <dbReference type="ARBA" id="ARBA00022801"/>
    </source>
</evidence>
<keyword evidence="2" id="KW-0540">Nuclease</keyword>
<dbReference type="GO" id="GO:0003677">
    <property type="term" value="F:DNA binding"/>
    <property type="evidence" value="ECO:0007669"/>
    <property type="project" value="UniProtKB-KW"/>
</dbReference>
<evidence type="ECO:0000256" key="9">
    <source>
        <dbReference type="ARBA" id="ARBA00023125"/>
    </source>
</evidence>
<dbReference type="GO" id="GO:0004527">
    <property type="term" value="F:exonuclease activity"/>
    <property type="evidence" value="ECO:0007669"/>
    <property type="project" value="UniProtKB-KW"/>
</dbReference>
<organism evidence="18 19">
    <name type="scientific">Candidatus Aveggerthella stercoripullorum</name>
    <dbReference type="NCBI Taxonomy" id="2840688"/>
    <lineage>
        <taxon>Bacteria</taxon>
        <taxon>Bacillati</taxon>
        <taxon>Actinomycetota</taxon>
        <taxon>Coriobacteriia</taxon>
        <taxon>Eggerthellales</taxon>
        <taxon>Eggerthellaceae</taxon>
        <taxon>Eggerthellaceae incertae sedis</taxon>
        <taxon>Candidatus Aveggerthella</taxon>
    </lineage>
</organism>
<evidence type="ECO:0000256" key="11">
    <source>
        <dbReference type="ARBA" id="ARBA00023235"/>
    </source>
</evidence>
<dbReference type="InterPro" id="IPR011335">
    <property type="entry name" value="Restrct_endonuc-II-like"/>
</dbReference>
<evidence type="ECO:0000256" key="6">
    <source>
        <dbReference type="ARBA" id="ARBA00022806"/>
    </source>
</evidence>
<dbReference type="SUPFAM" id="SSF52980">
    <property type="entry name" value="Restriction endonuclease-like"/>
    <property type="match status" value="1"/>
</dbReference>
<reference evidence="18" key="1">
    <citation type="submission" date="2020-10" db="EMBL/GenBank/DDBJ databases">
        <authorList>
            <person name="Gilroy R."/>
        </authorList>
    </citation>
    <scope>NUCLEOTIDE SEQUENCE</scope>
    <source>
        <strain evidence="18">ChiGjej1B1-2707</strain>
    </source>
</reference>
<dbReference type="CDD" id="cd17932">
    <property type="entry name" value="DEXQc_UvrD"/>
    <property type="match status" value="1"/>
</dbReference>
<evidence type="ECO:0000256" key="4">
    <source>
        <dbReference type="ARBA" id="ARBA00022763"/>
    </source>
</evidence>
<name>A0A9D0ZZD4_9ACTN</name>
<dbReference type="GO" id="GO:0005829">
    <property type="term" value="C:cytosol"/>
    <property type="evidence" value="ECO:0007669"/>
    <property type="project" value="TreeGrafter"/>
</dbReference>
<sequence>MMGYTPAQKASIEHVDGPLLISAGAGSGKTFTLTRRIAWALTPGSAGEGRAFVDDIDQVLAITFTEKAAREIKARVRSTLRQEGLVEQALKVDAAWISTIHGMCSRILKEHALSLGMDPSFSLVGDQEQRDLRAACIEEAIGAENELLDDGRFGGLMRAFGARGEESSVQGMLTRMLDVASGLMEGLGAFELGPVPFAAPRLAMELKAAYEETLAIVESCLAETRKPGVTLTAAQAGCTTAVEELDALVEGECSHESLLSWLAGSFGPAKRGSEAYKAAVDALRQARAHAAGECEAACARPHAEALLALAREVEERYQERLRERGALDLDGLLRTVLRAFREHPDMAAAYADRFKLVMVDEFQDTNQLQVDMISYLVGEREQRLCTVGDAQQSIYAFRGADVSVYEEHKARMRSKEVGALDVRLDANFRSHAAILAFAECIFKQEDVFGAGFLHLDAGRDESRVKAPYRGSAPRIDIVEVDGEKGVGADDRADFAAEAIAERFEQLRADGHEPRDMVLLLGTMSRSVRYAEVLRAHGFDCVITGGSTFASFPEVRTVGALLNALANPADTQSLFAVLTSEVFGLSANDLVDLSTKRDEDGLPRRRSLTEGLCAAAEEGFGSLLLQNAVRTLKRAYARVGTARPSAVVAGVLRDSGVLLRYERAGAQGAAQAANVLKAVRLIEDYESDGSGISRVARSFERFVTECGKDKPGALTSSARNYVQIMTVHASKGLEFPIVALADCWKVPSRDTSGCLLVKHARGTVFCSLRPAKAAPEIRKIESAFELEESATPLFERLAQERSASGYREVLKRFIAQESLEERRRCLYVAVTRASEALIPVFTERTAPLVEDLSTALCGDGDFPEREGRLDYGGPELARFTRVVVTAEERDAYRRAQSERGNARADFAVPVYEDAVPFRPVPWRMVGADLCSYSSLSEAKANVFEGSGERAEEDAAVDALSLPVEEGARSLAEGYAPSPFSLDDEESWDEIAASIAQDADRATDLGSAFHLIAQHAVEARREGAPLDWPSTGRVDAIARACGVTADQRLRLEAALHRWFASNTALRAASYARMRAEVPFCTEVEGQRNDGDGDEGMQPFFLEGEIDLLCENGSDRPALVVDYKTGGKADEPRERLQEKHALQAQCYALAVLREGYPSAELRFVRVEQEDAVCPGQPQEVMYRFEQADIPRLEKVVRETRRAARTKGRPGAS</sequence>
<evidence type="ECO:0000256" key="12">
    <source>
        <dbReference type="ARBA" id="ARBA00034617"/>
    </source>
</evidence>
<evidence type="ECO:0000256" key="1">
    <source>
        <dbReference type="ARBA" id="ARBA00009922"/>
    </source>
</evidence>
<dbReference type="InterPro" id="IPR013986">
    <property type="entry name" value="DExx_box_DNA_helicase_dom_sf"/>
</dbReference>
<protein>
    <recommendedName>
        <fullName evidence="13">DNA 3'-5' helicase</fullName>
        <ecNumber evidence="13">5.6.2.4</ecNumber>
    </recommendedName>
</protein>